<dbReference type="SUPFAM" id="SSF56091">
    <property type="entry name" value="DNA ligase/mRNA capping enzyme, catalytic domain"/>
    <property type="match status" value="1"/>
</dbReference>
<feature type="domain" description="ATP-dependent DNA ligase family profile" evidence="1">
    <location>
        <begin position="8"/>
        <end position="78"/>
    </location>
</feature>
<reference evidence="3" key="1">
    <citation type="journal article" date="2019" name="Int. J. Syst. Evol. Microbiol.">
        <title>The Global Catalogue of Microorganisms (GCM) 10K type strain sequencing project: providing services to taxonomists for standard genome sequencing and annotation.</title>
        <authorList>
            <consortium name="The Broad Institute Genomics Platform"/>
            <consortium name="The Broad Institute Genome Sequencing Center for Infectious Disease"/>
            <person name="Wu L."/>
            <person name="Ma J."/>
        </authorList>
    </citation>
    <scope>NUCLEOTIDE SEQUENCE [LARGE SCALE GENOMIC DNA]</scope>
    <source>
        <strain evidence="3">CGMCC 4.7020</strain>
    </source>
</reference>
<organism evidence="2 3">
    <name type="scientific">Streptomyces kaempferi</name>
    <dbReference type="NCBI Taxonomy" id="333725"/>
    <lineage>
        <taxon>Bacteria</taxon>
        <taxon>Bacillati</taxon>
        <taxon>Actinomycetota</taxon>
        <taxon>Actinomycetes</taxon>
        <taxon>Kitasatosporales</taxon>
        <taxon>Streptomycetaceae</taxon>
        <taxon>Streptomyces</taxon>
    </lineage>
</organism>
<gene>
    <name evidence="2" type="ORF">ACFQ5X_50695</name>
</gene>
<dbReference type="GO" id="GO:0016874">
    <property type="term" value="F:ligase activity"/>
    <property type="evidence" value="ECO:0007669"/>
    <property type="project" value="UniProtKB-KW"/>
</dbReference>
<keyword evidence="3" id="KW-1185">Reference proteome</keyword>
<dbReference type="PROSITE" id="PS50160">
    <property type="entry name" value="DNA_LIGASE_A3"/>
    <property type="match status" value="1"/>
</dbReference>
<dbReference type="RefSeq" id="WP_381331437.1">
    <property type="nucleotide sequence ID" value="NZ_JBHTMM010000326.1"/>
</dbReference>
<dbReference type="Pfam" id="PF01068">
    <property type="entry name" value="DNA_ligase_A_M"/>
    <property type="match status" value="1"/>
</dbReference>
<accession>A0ABW3XZ02</accession>
<name>A0ABW3XZ02_9ACTN</name>
<dbReference type="Gene3D" id="3.30.470.30">
    <property type="entry name" value="DNA ligase/mRNA capping enzyme"/>
    <property type="match status" value="1"/>
</dbReference>
<evidence type="ECO:0000313" key="2">
    <source>
        <dbReference type="EMBL" id="MFD1313900.1"/>
    </source>
</evidence>
<dbReference type="Gene3D" id="3.30.1490.70">
    <property type="match status" value="1"/>
</dbReference>
<dbReference type="Proteomes" id="UP001597058">
    <property type="component" value="Unassembled WGS sequence"/>
</dbReference>
<sequence length="174" mass="18220">PFGDVRARPYRERRASLLDVLSGLPANSPIQAVSATSDRHTALTWYNTLQDQGVEGLVAKRAASPYRAGRGGAWQKIRHAETIDAHVVGYTGPASRPRTLAVQLPDGRIALTQKLAAPLAAQIGPLLAAAGPPRADRTSAGQPYTAVPHGIAVVEIAAGTTRHAVVSATRLRGG</sequence>
<dbReference type="InterPro" id="IPR012310">
    <property type="entry name" value="DNA_ligase_ATP-dep_cent"/>
</dbReference>
<keyword evidence="2" id="KW-0436">Ligase</keyword>
<evidence type="ECO:0000313" key="3">
    <source>
        <dbReference type="Proteomes" id="UP001597058"/>
    </source>
</evidence>
<comment type="caution">
    <text evidence="2">The sequence shown here is derived from an EMBL/GenBank/DDBJ whole genome shotgun (WGS) entry which is preliminary data.</text>
</comment>
<dbReference type="EMBL" id="JBHTMM010000326">
    <property type="protein sequence ID" value="MFD1313900.1"/>
    <property type="molecule type" value="Genomic_DNA"/>
</dbReference>
<protein>
    <submittedName>
        <fullName evidence="2">DNA ligase</fullName>
    </submittedName>
</protein>
<evidence type="ECO:0000259" key="1">
    <source>
        <dbReference type="PROSITE" id="PS50160"/>
    </source>
</evidence>
<proteinExistence type="predicted"/>
<feature type="non-terminal residue" evidence="2">
    <location>
        <position position="1"/>
    </location>
</feature>